<dbReference type="Proteomes" id="UP001215956">
    <property type="component" value="Unassembled WGS sequence"/>
</dbReference>
<organism evidence="2 3">
    <name type="scientific">Candidatus Methanocrinis alkalitolerans</name>
    <dbReference type="NCBI Taxonomy" id="3033395"/>
    <lineage>
        <taxon>Archaea</taxon>
        <taxon>Methanobacteriati</taxon>
        <taxon>Methanobacteriota</taxon>
        <taxon>Stenosarchaea group</taxon>
        <taxon>Methanomicrobia</taxon>
        <taxon>Methanotrichales</taxon>
        <taxon>Methanotrichaceae</taxon>
        <taxon>Methanocrinis</taxon>
    </lineage>
</organism>
<name>A0ABT5XCS0_9EURY</name>
<evidence type="ECO:0000256" key="1">
    <source>
        <dbReference type="SAM" id="MobiDB-lite"/>
    </source>
</evidence>
<protein>
    <submittedName>
        <fullName evidence="2">Uncharacterized protein</fullName>
    </submittedName>
</protein>
<sequence length="220" mass="22277">MAQNADESTNGTEIDTTVVAGPTETSTTDLDAAEPEAFTQPETSATEGAESAALTLQGTWILTADDSLISMVIHQSEDILFGAANSQTPKPWNGVVSGSVSGDDIELHILSLQDGVLVSTLIVGTATADDLAGSFVQSDSNGKVNEGMISGFLANPDTSGYEPARVAAAAPVTTAATLTPAAETPAVAMTAPTTDDGRKKPVDVTTLMSFPVGAGAPLPI</sequence>
<keyword evidence="3" id="KW-1185">Reference proteome</keyword>
<evidence type="ECO:0000313" key="3">
    <source>
        <dbReference type="Proteomes" id="UP001215956"/>
    </source>
</evidence>
<gene>
    <name evidence="2" type="ORF">P0O24_02510</name>
</gene>
<accession>A0ABT5XCS0</accession>
<proteinExistence type="predicted"/>
<dbReference type="EMBL" id="JARFPL010000005">
    <property type="protein sequence ID" value="MDF0592453.1"/>
    <property type="molecule type" value="Genomic_DNA"/>
</dbReference>
<feature type="region of interest" description="Disordered" evidence="1">
    <location>
        <begin position="1"/>
        <end position="48"/>
    </location>
</feature>
<feature type="compositionally biased region" description="Polar residues" evidence="1">
    <location>
        <begin position="1"/>
        <end position="15"/>
    </location>
</feature>
<comment type="caution">
    <text evidence="2">The sequence shown here is derived from an EMBL/GenBank/DDBJ whole genome shotgun (WGS) entry which is preliminary data.</text>
</comment>
<evidence type="ECO:0000313" key="2">
    <source>
        <dbReference type="EMBL" id="MDF0592453.1"/>
    </source>
</evidence>
<reference evidence="2 3" key="1">
    <citation type="submission" date="2023-03" db="EMBL/GenBank/DDBJ databases">
        <title>Whole genome sequencing of Methanotrichaceae archaeon M04Ac.</title>
        <authorList>
            <person name="Khomyakova M.A."/>
            <person name="Merkel A.Y."/>
            <person name="Slobodkin A.I."/>
        </authorList>
    </citation>
    <scope>NUCLEOTIDE SEQUENCE [LARGE SCALE GENOMIC DNA]</scope>
    <source>
        <strain evidence="2 3">M04Ac</strain>
    </source>
</reference>